<keyword evidence="3" id="KW-1185">Reference proteome</keyword>
<dbReference type="Gene3D" id="1.25.40.390">
    <property type="match status" value="2"/>
</dbReference>
<protein>
    <recommendedName>
        <fullName evidence="1">SusD-like N-terminal domain-containing protein</fullName>
    </recommendedName>
</protein>
<evidence type="ECO:0000313" key="2">
    <source>
        <dbReference type="EMBL" id="GCB35878.1"/>
    </source>
</evidence>
<comment type="caution">
    <text evidence="2">The sequence shown here is derived from an EMBL/GenBank/DDBJ whole genome shotgun (WGS) entry which is preliminary data.</text>
</comment>
<sequence length="470" mass="53804">MKNMKKILILGYIIPLLTLSSCESWFDISPKSELKADDLFETSQGFRDALIGCYGTMATKDLYGGQLTMTYMDVLGQYYSTAGTTLNNFENAYAYNYSETKEETRKDNIWKNEYNIIANLNSLLDRIDDQKGIFATGEYELFKGEALGLRAYIHLDLLRLFAASPAMENGRNRKAIAYVDRYTNELFERLTTEGVLNRIVGDLEAARTLLAPIDPYGPKHATFDLENLTGVWKGREYRMNYYAVTALLARTLLYRNAEGDKTKAYNYAVEVINSTLFPLVSGADLSSQDKNGFIQENVFSLEYRGLKDEMVDKYFYVSNSNSDFLSINKSTLGKIFPTSLSMDYRQQWWVENSGSYNLIAKYSYSERVPLLKVSEMFLIATETAPTLGDANDYFYQLQYHRGLPETELTAENLQETLLSEYAKEFLGEGQLFYAYKRMAIQKKPILKTALSDYESVYILPLPTENTYFID</sequence>
<dbReference type="AlphaFoldDB" id="A0A401LWH4"/>
<proteinExistence type="predicted"/>
<gene>
    <name evidence="2" type="ORF">KGMB02408_28230</name>
</gene>
<name>A0A401LWH4_9BACE</name>
<dbReference type="EMBL" id="BHWB01000008">
    <property type="protein sequence ID" value="GCB35878.1"/>
    <property type="molecule type" value="Genomic_DNA"/>
</dbReference>
<evidence type="ECO:0000259" key="1">
    <source>
        <dbReference type="Pfam" id="PF14322"/>
    </source>
</evidence>
<dbReference type="InterPro" id="IPR033985">
    <property type="entry name" value="SusD-like_N"/>
</dbReference>
<dbReference type="Proteomes" id="UP000288079">
    <property type="component" value="Unassembled WGS sequence"/>
</dbReference>
<dbReference type="SUPFAM" id="SSF48452">
    <property type="entry name" value="TPR-like"/>
    <property type="match status" value="1"/>
</dbReference>
<dbReference type="PROSITE" id="PS51257">
    <property type="entry name" value="PROKAR_LIPOPROTEIN"/>
    <property type="match status" value="1"/>
</dbReference>
<dbReference type="Pfam" id="PF14322">
    <property type="entry name" value="SusD-like_3"/>
    <property type="match status" value="1"/>
</dbReference>
<reference evidence="2 3" key="1">
    <citation type="submission" date="2018-10" db="EMBL/GenBank/DDBJ databases">
        <title>Draft Genome Sequence of Bacteroides sp. KCTC 15687.</title>
        <authorList>
            <person name="Yu S.Y."/>
            <person name="Kim J.S."/>
            <person name="Oh B.S."/>
            <person name="Park S.H."/>
            <person name="Kang S.W."/>
            <person name="Park J.E."/>
            <person name="Choi S.H."/>
            <person name="Han K.I."/>
            <person name="Lee K.C."/>
            <person name="Eom M.K."/>
            <person name="Suh M.K."/>
            <person name="Lee D.H."/>
            <person name="Yoon H."/>
            <person name="Kim B."/>
            <person name="Yang S.J."/>
            <person name="Lee J.S."/>
            <person name="Lee J.H."/>
        </authorList>
    </citation>
    <scope>NUCLEOTIDE SEQUENCE [LARGE SCALE GENOMIC DNA]</scope>
    <source>
        <strain evidence="2 3">KCTC 15687</strain>
    </source>
</reference>
<dbReference type="InterPro" id="IPR011990">
    <property type="entry name" value="TPR-like_helical_dom_sf"/>
</dbReference>
<feature type="domain" description="SusD-like N-terminal" evidence="1">
    <location>
        <begin position="72"/>
        <end position="211"/>
    </location>
</feature>
<organism evidence="2 3">
    <name type="scientific">Bacteroides faecalis</name>
    <dbReference type="NCBI Taxonomy" id="2447885"/>
    <lineage>
        <taxon>Bacteria</taxon>
        <taxon>Pseudomonadati</taxon>
        <taxon>Bacteroidota</taxon>
        <taxon>Bacteroidia</taxon>
        <taxon>Bacteroidales</taxon>
        <taxon>Bacteroidaceae</taxon>
        <taxon>Bacteroides</taxon>
    </lineage>
</organism>
<evidence type="ECO:0000313" key="3">
    <source>
        <dbReference type="Proteomes" id="UP000288079"/>
    </source>
</evidence>
<accession>A0A401LWH4</accession>